<protein>
    <submittedName>
        <fullName evidence="3">Uncharacterized protein</fullName>
    </submittedName>
</protein>
<accession>A0A9N9S3Q7</accession>
<evidence type="ECO:0000256" key="2">
    <source>
        <dbReference type="SAM" id="SignalP"/>
    </source>
</evidence>
<dbReference type="AlphaFoldDB" id="A0A9N9S3Q7"/>
<feature type="chain" id="PRO_5040443897" evidence="2">
    <location>
        <begin position="21"/>
        <end position="348"/>
    </location>
</feature>
<organism evidence="3 4">
    <name type="scientific">Chironomus riparius</name>
    <dbReference type="NCBI Taxonomy" id="315576"/>
    <lineage>
        <taxon>Eukaryota</taxon>
        <taxon>Metazoa</taxon>
        <taxon>Ecdysozoa</taxon>
        <taxon>Arthropoda</taxon>
        <taxon>Hexapoda</taxon>
        <taxon>Insecta</taxon>
        <taxon>Pterygota</taxon>
        <taxon>Neoptera</taxon>
        <taxon>Endopterygota</taxon>
        <taxon>Diptera</taxon>
        <taxon>Nematocera</taxon>
        <taxon>Chironomoidea</taxon>
        <taxon>Chironomidae</taxon>
        <taxon>Chironominae</taxon>
        <taxon>Chironomus</taxon>
    </lineage>
</organism>
<reference evidence="3" key="1">
    <citation type="submission" date="2022-01" db="EMBL/GenBank/DDBJ databases">
        <authorList>
            <person name="King R."/>
        </authorList>
    </citation>
    <scope>NUCLEOTIDE SEQUENCE</scope>
</reference>
<keyword evidence="4" id="KW-1185">Reference proteome</keyword>
<feature type="compositionally biased region" description="Polar residues" evidence="1">
    <location>
        <begin position="292"/>
        <end position="312"/>
    </location>
</feature>
<evidence type="ECO:0000313" key="3">
    <source>
        <dbReference type="EMBL" id="CAG9810311.1"/>
    </source>
</evidence>
<reference evidence="3" key="2">
    <citation type="submission" date="2022-10" db="EMBL/GenBank/DDBJ databases">
        <authorList>
            <consortium name="ENA_rothamsted_submissions"/>
            <consortium name="culmorum"/>
            <person name="King R."/>
        </authorList>
    </citation>
    <scope>NUCLEOTIDE SEQUENCE</scope>
</reference>
<dbReference type="EMBL" id="OU895880">
    <property type="protein sequence ID" value="CAG9810311.1"/>
    <property type="molecule type" value="Genomic_DNA"/>
</dbReference>
<proteinExistence type="predicted"/>
<name>A0A9N9S3Q7_9DIPT</name>
<evidence type="ECO:0000313" key="4">
    <source>
        <dbReference type="Proteomes" id="UP001153620"/>
    </source>
</evidence>
<keyword evidence="2" id="KW-0732">Signal</keyword>
<sequence length="348" mass="39515">MNFQSFDFKCLFIFLSFVSAAKFEDEISCENLSTIETHPLECCIYPQFIDDLSEVTYKCSTLCKALPSPPFYCLKNCKISESGVIARGKFNGSKVINLFYEGGYKDPTNLTEKWTKVVKKSLKTCDKEVQTESDITSEDYNFFYTKFIECVRMENFLNCPDYSKASNCQKINKIMSKCDESNYPMLHEYFFEEFYYKNNNNVTLKWTTRTTTLGTPYPTEETTETTTETTLETSTQTTSETTTNRTTEMTSETTTKVATKEATEKTIKETTENPTEETTTEDISTTKEFTTKELSTPESVVTTESKSSPSSYTKTNSLNKTTTKKVTQIPTKPITVAAIRANVTSKIG</sequence>
<dbReference type="Gene3D" id="1.10.238.270">
    <property type="match status" value="1"/>
</dbReference>
<evidence type="ECO:0000256" key="1">
    <source>
        <dbReference type="SAM" id="MobiDB-lite"/>
    </source>
</evidence>
<feature type="region of interest" description="Disordered" evidence="1">
    <location>
        <begin position="213"/>
        <end position="324"/>
    </location>
</feature>
<feature type="compositionally biased region" description="Low complexity" evidence="1">
    <location>
        <begin position="213"/>
        <end position="257"/>
    </location>
</feature>
<feature type="compositionally biased region" description="Low complexity" evidence="1">
    <location>
        <begin position="313"/>
        <end position="324"/>
    </location>
</feature>
<feature type="signal peptide" evidence="2">
    <location>
        <begin position="1"/>
        <end position="20"/>
    </location>
</feature>
<feature type="compositionally biased region" description="Basic and acidic residues" evidence="1">
    <location>
        <begin position="258"/>
        <end position="271"/>
    </location>
</feature>
<gene>
    <name evidence="3" type="ORF">CHIRRI_LOCUS13128</name>
</gene>
<dbReference type="OrthoDB" id="10625734at2759"/>
<dbReference type="Proteomes" id="UP001153620">
    <property type="component" value="Chromosome 4"/>
</dbReference>